<dbReference type="AlphaFoldDB" id="A0A6S4GSP0"/>
<comment type="similarity">
    <text evidence="1">Belongs to the type-I restriction system S methylase family.</text>
</comment>
<reference evidence="5 6" key="1">
    <citation type="journal article" date="2015" name="Proc. Natl. Acad. Sci. U.S.A.">
        <title>Cultivation of a human-associated TM7 phylotype reveals a reduced genome and epibiotic parasitic lifestyle.</title>
        <authorList>
            <person name="He X."/>
            <person name="McLean J.S."/>
            <person name="Edlund A."/>
            <person name="Yooseph S."/>
            <person name="Hall A.P."/>
            <person name="Liu S.Y."/>
            <person name="Dorrestein P.C."/>
            <person name="Esquenazi E."/>
            <person name="Hunter R.C."/>
            <person name="Cheng G."/>
            <person name="Nelson K.E."/>
            <person name="Lux R."/>
            <person name="Shi W."/>
        </authorList>
    </citation>
    <scope>NUCLEOTIDE SEQUENCE [LARGE SCALE GENOMIC DNA]</scope>
    <source>
        <strain evidence="5 6">TM7x</strain>
    </source>
</reference>
<protein>
    <submittedName>
        <fullName evidence="5">tRNA isopentenyltransferase</fullName>
    </submittedName>
</protein>
<evidence type="ECO:0000256" key="2">
    <source>
        <dbReference type="ARBA" id="ARBA00022747"/>
    </source>
</evidence>
<dbReference type="Pfam" id="PF01420">
    <property type="entry name" value="Methylase_S"/>
    <property type="match status" value="2"/>
</dbReference>
<dbReference type="PANTHER" id="PTHR30408">
    <property type="entry name" value="TYPE-1 RESTRICTION ENZYME ECOKI SPECIFICITY PROTEIN"/>
    <property type="match status" value="1"/>
</dbReference>
<keyword evidence="2" id="KW-0680">Restriction system</keyword>
<evidence type="ECO:0000256" key="3">
    <source>
        <dbReference type="ARBA" id="ARBA00023125"/>
    </source>
</evidence>
<keyword evidence="6" id="KW-1185">Reference proteome</keyword>
<proteinExistence type="inferred from homology"/>
<organism evidence="5 6">
    <name type="scientific">Candidatus Nanosynbacter lyticus</name>
    <dbReference type="NCBI Taxonomy" id="2093824"/>
    <lineage>
        <taxon>Bacteria</taxon>
        <taxon>Candidatus Saccharimonadota</taxon>
        <taxon>Candidatus Saccharimonadia</taxon>
        <taxon>Candidatus Nanosynbacterales</taxon>
        <taxon>Candidatus Nanosynbacteraceae</taxon>
        <taxon>Candidatus Nanosynbacter</taxon>
    </lineage>
</organism>
<dbReference type="GO" id="GO:0009307">
    <property type="term" value="P:DNA restriction-modification system"/>
    <property type="evidence" value="ECO:0007669"/>
    <property type="project" value="UniProtKB-KW"/>
</dbReference>
<gene>
    <name evidence="5" type="ORF">TM7x_01735</name>
</gene>
<accession>A0A6S4GSP0</accession>
<dbReference type="EMBL" id="CP007496">
    <property type="protein sequence ID" value="AJA06444.1"/>
    <property type="molecule type" value="Genomic_DNA"/>
</dbReference>
<dbReference type="SUPFAM" id="SSF116734">
    <property type="entry name" value="DNA methylase specificity domain"/>
    <property type="match status" value="2"/>
</dbReference>
<dbReference type="Proteomes" id="UP000030902">
    <property type="component" value="Chromosome"/>
</dbReference>
<dbReference type="GO" id="GO:0003677">
    <property type="term" value="F:DNA binding"/>
    <property type="evidence" value="ECO:0007669"/>
    <property type="project" value="UniProtKB-KW"/>
</dbReference>
<dbReference type="InterPro" id="IPR000055">
    <property type="entry name" value="Restrct_endonuc_typeI_TRD"/>
</dbReference>
<keyword evidence="3" id="KW-0238">DNA-binding</keyword>
<dbReference type="KEGG" id="sox:TM7x_01735"/>
<dbReference type="CDD" id="cd17293">
    <property type="entry name" value="RMtype1_S_Ppo21ORF8840P_TRD1-CR1_like"/>
    <property type="match status" value="1"/>
</dbReference>
<dbReference type="CDD" id="cd17246">
    <property type="entry name" value="RMtype1_S_SonII-TRD2-CR2_like"/>
    <property type="match status" value="1"/>
</dbReference>
<feature type="domain" description="Type I restriction modification DNA specificity" evidence="4">
    <location>
        <begin position="2"/>
        <end position="170"/>
    </location>
</feature>
<dbReference type="InterPro" id="IPR052021">
    <property type="entry name" value="Type-I_RS_S_subunit"/>
</dbReference>
<dbReference type="REBASE" id="99386">
    <property type="entry name" value="S2.SorTM7IIP"/>
</dbReference>
<dbReference type="RefSeq" id="WP_039327329.1">
    <property type="nucleotide sequence ID" value="NZ_CP007496.1"/>
</dbReference>
<evidence type="ECO:0000313" key="6">
    <source>
        <dbReference type="Proteomes" id="UP000030902"/>
    </source>
</evidence>
<feature type="domain" description="Type I restriction modification DNA specificity" evidence="4">
    <location>
        <begin position="190"/>
        <end position="358"/>
    </location>
</feature>
<dbReference type="PANTHER" id="PTHR30408:SF12">
    <property type="entry name" value="TYPE I RESTRICTION ENZYME MJAVIII SPECIFICITY SUBUNIT"/>
    <property type="match status" value="1"/>
</dbReference>
<evidence type="ECO:0000313" key="5">
    <source>
        <dbReference type="EMBL" id="AJA06444.1"/>
    </source>
</evidence>
<dbReference type="InterPro" id="IPR044946">
    <property type="entry name" value="Restrct_endonuc_typeI_TRD_sf"/>
</dbReference>
<evidence type="ECO:0000256" key="1">
    <source>
        <dbReference type="ARBA" id="ARBA00010923"/>
    </source>
</evidence>
<sequence length="376" mass="42286">MKVRLKELGTIFTGNTPSKKVDEYWSNRNIKFIKPDVIKDELCVISSANEYISASAKNVSRIVPANSILVTCIGKIGRVGITEEEVSFNQQINAIVPNEAIIPKYLAYAIYANRKQLKAIANAPVVPIINKTQFSDFKISICESVEKQNKIVRTLDVISEIITHDKKKIEALDELIKARFVEMFDDNFGEIVELGNVCDVRDGTHDSPKYHNAGYPLVTSKNICDGKIDFSTCNLIQKEDYVKINKRSKVDVGDVLMPMIGTVGNPIIVNTDKEFAIKNVALIKFKDDSVILNTFIKTLLESDYFGRAVLSKTKGGTQKFISLGDIRKLEFNLPPIELQHRFATFVAQIDKSKFAVQKSLEKTQLLFDSLMQEYFG</sequence>
<dbReference type="GO" id="GO:0016740">
    <property type="term" value="F:transferase activity"/>
    <property type="evidence" value="ECO:0007669"/>
    <property type="project" value="UniProtKB-KW"/>
</dbReference>
<dbReference type="Gene3D" id="3.90.220.20">
    <property type="entry name" value="DNA methylase specificity domains"/>
    <property type="match status" value="2"/>
</dbReference>
<evidence type="ECO:0000259" key="4">
    <source>
        <dbReference type="Pfam" id="PF01420"/>
    </source>
</evidence>
<keyword evidence="5" id="KW-0808">Transferase</keyword>
<name>A0A6S4GSP0_9BACT</name>